<dbReference type="Pfam" id="PF19193">
    <property type="entry name" value="Tectonin"/>
    <property type="match status" value="1"/>
</dbReference>
<dbReference type="InterPro" id="IPR006624">
    <property type="entry name" value="Beta-propeller_rpt_TECPR"/>
</dbReference>
<protein>
    <submittedName>
        <fullName evidence="1">Uncharacterized protein</fullName>
    </submittedName>
</protein>
<dbReference type="Proteomes" id="UP000756710">
    <property type="component" value="Unassembled WGS sequence"/>
</dbReference>
<gene>
    <name evidence="1" type="ORF">J2Z30_007804</name>
</gene>
<evidence type="ECO:0000313" key="2">
    <source>
        <dbReference type="Proteomes" id="UP000756710"/>
    </source>
</evidence>
<dbReference type="EMBL" id="JAGGLR010000026">
    <property type="protein sequence ID" value="MBP2066748.1"/>
    <property type="molecule type" value="Genomic_DNA"/>
</dbReference>
<proteinExistence type="predicted"/>
<keyword evidence="2" id="KW-1185">Reference proteome</keyword>
<organism evidence="1 2">
    <name type="scientific">Streptomyces iranensis</name>
    <dbReference type="NCBI Taxonomy" id="576784"/>
    <lineage>
        <taxon>Bacteria</taxon>
        <taxon>Bacillati</taxon>
        <taxon>Actinomycetota</taxon>
        <taxon>Actinomycetes</taxon>
        <taxon>Kitasatosporales</taxon>
        <taxon>Streptomycetaceae</taxon>
        <taxon>Streptomyces</taxon>
        <taxon>Streptomyces violaceusniger group</taxon>
    </lineage>
</organism>
<sequence length="87" mass="9145">MYAVTSALGVITLLVRWDGTVPGGCSFSRSLCLAWGVNSLGQIYRYTGYDASPWIGIPGSAVDNGVAADGTVWHVNSVGAVYRYTGV</sequence>
<comment type="caution">
    <text evidence="1">The sequence shown here is derived from an EMBL/GenBank/DDBJ whole genome shotgun (WGS) entry which is preliminary data.</text>
</comment>
<reference evidence="1 2" key="1">
    <citation type="submission" date="2021-03" db="EMBL/GenBank/DDBJ databases">
        <title>Genomic Encyclopedia of Type Strains, Phase IV (KMG-IV): sequencing the most valuable type-strain genomes for metagenomic binning, comparative biology and taxonomic classification.</title>
        <authorList>
            <person name="Goeker M."/>
        </authorList>
    </citation>
    <scope>NUCLEOTIDE SEQUENCE [LARGE SCALE GENOMIC DNA]</scope>
    <source>
        <strain evidence="1 2">DSM 41954</strain>
    </source>
</reference>
<accession>A0ABS4N4Z5</accession>
<evidence type="ECO:0000313" key="1">
    <source>
        <dbReference type="EMBL" id="MBP2066748.1"/>
    </source>
</evidence>
<name>A0ABS4N4Z5_9ACTN</name>